<accession>A0A401ZWP9</accession>
<protein>
    <submittedName>
        <fullName evidence="2">Uncharacterized protein</fullName>
    </submittedName>
</protein>
<gene>
    <name evidence="2" type="ORF">KTT_11460</name>
</gene>
<name>A0A401ZWP9_9CHLR</name>
<dbReference type="RefSeq" id="WP_126579015.1">
    <property type="nucleotide sequence ID" value="NZ_BIFR01000001.1"/>
</dbReference>
<sequence length="137" mass="15554">MSFVKDTDTLQVEYTPIQLAGQAIEKDSTHLAGELKTMWEDFQSEYTGQAYGCSTLPGCLQIAFYNYDTTHKPQLDTIISNRQNIGKILEGSADLFDFHDKIVSKSFNIYTDQYENGSKDGDRPLDNLQIPNDFQIQ</sequence>
<evidence type="ECO:0000256" key="1">
    <source>
        <dbReference type="SAM" id="MobiDB-lite"/>
    </source>
</evidence>
<keyword evidence="3" id="KW-1185">Reference proteome</keyword>
<proteinExistence type="predicted"/>
<dbReference type="AlphaFoldDB" id="A0A401ZWP9"/>
<dbReference type="Proteomes" id="UP000287352">
    <property type="component" value="Unassembled WGS sequence"/>
</dbReference>
<feature type="region of interest" description="Disordered" evidence="1">
    <location>
        <begin position="115"/>
        <end position="137"/>
    </location>
</feature>
<dbReference type="EMBL" id="BIFR01000001">
    <property type="protein sequence ID" value="GCE11287.1"/>
    <property type="molecule type" value="Genomic_DNA"/>
</dbReference>
<organism evidence="2 3">
    <name type="scientific">Tengunoibacter tsumagoiensis</name>
    <dbReference type="NCBI Taxonomy" id="2014871"/>
    <lineage>
        <taxon>Bacteria</taxon>
        <taxon>Bacillati</taxon>
        <taxon>Chloroflexota</taxon>
        <taxon>Ktedonobacteria</taxon>
        <taxon>Ktedonobacterales</taxon>
        <taxon>Dictyobacteraceae</taxon>
        <taxon>Tengunoibacter</taxon>
    </lineage>
</organism>
<evidence type="ECO:0000313" key="3">
    <source>
        <dbReference type="Proteomes" id="UP000287352"/>
    </source>
</evidence>
<comment type="caution">
    <text evidence="2">The sequence shown here is derived from an EMBL/GenBank/DDBJ whole genome shotgun (WGS) entry which is preliminary data.</text>
</comment>
<reference evidence="3" key="1">
    <citation type="submission" date="2018-12" db="EMBL/GenBank/DDBJ databases">
        <title>Tengunoibacter tsumagoiensis gen. nov., sp. nov., Dictyobacter kobayashii sp. nov., D. alpinus sp. nov., and D. joshuensis sp. nov. and description of Dictyobacteraceae fam. nov. within the order Ktedonobacterales isolated from Tengu-no-mugimeshi.</title>
        <authorList>
            <person name="Wang C.M."/>
            <person name="Zheng Y."/>
            <person name="Sakai Y."/>
            <person name="Toyoda A."/>
            <person name="Minakuchi Y."/>
            <person name="Abe K."/>
            <person name="Yokota A."/>
            <person name="Yabe S."/>
        </authorList>
    </citation>
    <scope>NUCLEOTIDE SEQUENCE [LARGE SCALE GENOMIC DNA]</scope>
    <source>
        <strain evidence="3">Uno3</strain>
    </source>
</reference>
<evidence type="ECO:0000313" key="2">
    <source>
        <dbReference type="EMBL" id="GCE11287.1"/>
    </source>
</evidence>